<sequence>MKCKMKDMRFLNLKILKRDDFMLFLRLKRKKLHAHSFILTSVSKYMDAMLTDRWSKKNEVVKIESYSYDNFYQFLCFLYSGSCNVTNENIFKLVDVAEFFGVSSFKKFCDRVLSVAKNGGKRFLTVENVEELTDLALKYSLKEFVDSIREYSRSDRGNNMFKSESFLAFKKPFIEFLISVDRRDDIFFEAMYKWSENQVKKQNDVDVENFNLLEAVKAEMNKILPQIEFSKMSFDFMKNFVEQKDYLLAEMKSKEEFSLTSDKETSLKAFYNNIPDY</sequence>
<evidence type="ECO:0000313" key="1">
    <source>
        <dbReference type="Proteomes" id="UP000887580"/>
    </source>
</evidence>
<protein>
    <submittedName>
        <fullName evidence="2">BTB domain-containing protein</fullName>
    </submittedName>
</protein>
<reference evidence="2" key="1">
    <citation type="submission" date="2022-11" db="UniProtKB">
        <authorList>
            <consortium name="WormBaseParasite"/>
        </authorList>
    </citation>
    <scope>IDENTIFICATION</scope>
</reference>
<proteinExistence type="predicted"/>
<evidence type="ECO:0000313" key="2">
    <source>
        <dbReference type="WBParaSite" id="PS1159_v2.g21037.t1"/>
    </source>
</evidence>
<dbReference type="Proteomes" id="UP000887580">
    <property type="component" value="Unplaced"/>
</dbReference>
<name>A0AC35FVQ1_9BILA</name>
<accession>A0AC35FVQ1</accession>
<dbReference type="WBParaSite" id="PS1159_v2.g21037.t1">
    <property type="protein sequence ID" value="PS1159_v2.g21037.t1"/>
    <property type="gene ID" value="PS1159_v2.g21037"/>
</dbReference>
<organism evidence="1 2">
    <name type="scientific">Panagrolaimus sp. PS1159</name>
    <dbReference type="NCBI Taxonomy" id="55785"/>
    <lineage>
        <taxon>Eukaryota</taxon>
        <taxon>Metazoa</taxon>
        <taxon>Ecdysozoa</taxon>
        <taxon>Nematoda</taxon>
        <taxon>Chromadorea</taxon>
        <taxon>Rhabditida</taxon>
        <taxon>Tylenchina</taxon>
        <taxon>Panagrolaimomorpha</taxon>
        <taxon>Panagrolaimoidea</taxon>
        <taxon>Panagrolaimidae</taxon>
        <taxon>Panagrolaimus</taxon>
    </lineage>
</organism>